<name>Q6MUV8_NEUCS</name>
<gene>
    <name evidence="1" type="primary">7C14.190</name>
</gene>
<proteinExistence type="predicted"/>
<dbReference type="AlphaFoldDB" id="Q6MUV8"/>
<dbReference type="HOGENOM" id="CLU_2489430_0_0_1"/>
<sequence>MGNVMLPRREKGRKMKGDRGPIWVGFLASFYKDFGLQCHWPVEAVVTSSKASMPSVITHCREMPIWRDYGSNGWRAGRNGGRRSEGWRFGFCSAHASSTS</sequence>
<reference evidence="1" key="2">
    <citation type="submission" date="2003-11" db="EMBL/GenBank/DDBJ databases">
        <authorList>
            <person name="German Neurospora genome project"/>
        </authorList>
    </citation>
    <scope>NUCLEOTIDE SEQUENCE</scope>
</reference>
<dbReference type="VEuPathDB" id="FungiDB:NCU03165"/>
<organism evidence="1">
    <name type="scientific">Neurospora crassa</name>
    <dbReference type="NCBI Taxonomy" id="5141"/>
    <lineage>
        <taxon>Eukaryota</taxon>
        <taxon>Fungi</taxon>
        <taxon>Dikarya</taxon>
        <taxon>Ascomycota</taxon>
        <taxon>Pezizomycotina</taxon>
        <taxon>Sordariomycetes</taxon>
        <taxon>Sordariomycetidae</taxon>
        <taxon>Sordariales</taxon>
        <taxon>Sordariaceae</taxon>
        <taxon>Neurospora</taxon>
    </lineage>
</organism>
<reference evidence="1" key="1">
    <citation type="submission" date="2003-11" db="EMBL/GenBank/DDBJ databases">
        <authorList>
            <person name="Schulte U."/>
            <person name="Aign V."/>
            <person name="Hoheisel J."/>
            <person name="Brandt P."/>
            <person name="Fartmann B."/>
            <person name="Holland R."/>
            <person name="Nyakatura G."/>
            <person name="Mewes H.W."/>
            <person name="Mannhaupt G."/>
        </authorList>
    </citation>
    <scope>NUCLEOTIDE SEQUENCE</scope>
</reference>
<dbReference type="OMA" id="CREMPIW"/>
<dbReference type="eggNOG" id="ENOG502RK58">
    <property type="taxonomic scope" value="Eukaryota"/>
</dbReference>
<dbReference type="EMBL" id="BX842636">
    <property type="protein sequence ID" value="CAE76543.1"/>
    <property type="molecule type" value="Genomic_DNA"/>
</dbReference>
<evidence type="ECO:0000313" key="1">
    <source>
        <dbReference type="EMBL" id="CAE76543.1"/>
    </source>
</evidence>
<protein>
    <submittedName>
        <fullName evidence="1">Uncharacterized protein 7C14.190</fullName>
    </submittedName>
</protein>
<accession>Q6MUV8</accession>
<dbReference type="OrthoDB" id="10345798at2759"/>